<dbReference type="EMBL" id="JAFNEN010001196">
    <property type="protein sequence ID" value="KAG8174510.1"/>
    <property type="molecule type" value="Genomic_DNA"/>
</dbReference>
<keyword evidence="2" id="KW-1185">Reference proteome</keyword>
<evidence type="ECO:0000313" key="1">
    <source>
        <dbReference type="EMBL" id="KAG8174510.1"/>
    </source>
</evidence>
<evidence type="ECO:0000313" key="2">
    <source>
        <dbReference type="Proteomes" id="UP000827092"/>
    </source>
</evidence>
<organism evidence="1 2">
    <name type="scientific">Oedothorax gibbosus</name>
    <dbReference type="NCBI Taxonomy" id="931172"/>
    <lineage>
        <taxon>Eukaryota</taxon>
        <taxon>Metazoa</taxon>
        <taxon>Ecdysozoa</taxon>
        <taxon>Arthropoda</taxon>
        <taxon>Chelicerata</taxon>
        <taxon>Arachnida</taxon>
        <taxon>Araneae</taxon>
        <taxon>Araneomorphae</taxon>
        <taxon>Entelegynae</taxon>
        <taxon>Araneoidea</taxon>
        <taxon>Linyphiidae</taxon>
        <taxon>Erigoninae</taxon>
        <taxon>Oedothorax</taxon>
    </lineage>
</organism>
<gene>
    <name evidence="1" type="ORF">JTE90_000363</name>
</gene>
<comment type="caution">
    <text evidence="1">The sequence shown here is derived from an EMBL/GenBank/DDBJ whole genome shotgun (WGS) entry which is preliminary data.</text>
</comment>
<name>A0AAV6TR62_9ARAC</name>
<protein>
    <submittedName>
        <fullName evidence="1">Uncharacterized protein</fullName>
    </submittedName>
</protein>
<reference evidence="1 2" key="1">
    <citation type="journal article" date="2022" name="Nat. Ecol. Evol.">
        <title>A masculinizing supergene underlies an exaggerated male reproductive morph in a spider.</title>
        <authorList>
            <person name="Hendrickx F."/>
            <person name="De Corte Z."/>
            <person name="Sonet G."/>
            <person name="Van Belleghem S.M."/>
            <person name="Kostlbacher S."/>
            <person name="Vangestel C."/>
        </authorList>
    </citation>
    <scope>NUCLEOTIDE SEQUENCE [LARGE SCALE GENOMIC DNA]</scope>
    <source>
        <strain evidence="1">W744_W776</strain>
    </source>
</reference>
<dbReference type="AlphaFoldDB" id="A0AAV6TR62"/>
<proteinExistence type="predicted"/>
<accession>A0AAV6TR62</accession>
<sequence>MYDFVAVAEFLFLQGVLVPLRVIFTSTRNPDKTILLEADADTLQMTYADVRKNLQMSPDIFTRHQQRPTTHHLTCHVNHLSSYLGGKFTQDYLKEAWHEPRIVCLHSATHNLLLGLMPNVTLLDGQLTYRQDNSLNFSLRAARSLNTKLGLEPYWDD</sequence>
<dbReference type="Proteomes" id="UP000827092">
    <property type="component" value="Unassembled WGS sequence"/>
</dbReference>